<keyword evidence="8" id="KW-0675">Receptor</keyword>
<evidence type="ECO:0000313" key="12">
    <source>
        <dbReference type="EMBL" id="KAK7390059.1"/>
    </source>
</evidence>
<keyword evidence="6" id="KW-1133">Transmembrane helix</keyword>
<evidence type="ECO:0000256" key="1">
    <source>
        <dbReference type="ARBA" id="ARBA00004479"/>
    </source>
</evidence>
<evidence type="ECO:0000256" key="6">
    <source>
        <dbReference type="ARBA" id="ARBA00022989"/>
    </source>
</evidence>
<comment type="subcellular location">
    <subcellularLocation>
        <location evidence="1">Membrane</location>
        <topology evidence="1">Single-pass type I membrane protein</topology>
    </subcellularLocation>
</comment>
<keyword evidence="7" id="KW-0472">Membrane</keyword>
<keyword evidence="5" id="KW-0677">Repeat</keyword>
<dbReference type="InterPro" id="IPR046956">
    <property type="entry name" value="RLP23-like"/>
</dbReference>
<dbReference type="GO" id="GO:0016020">
    <property type="term" value="C:membrane"/>
    <property type="evidence" value="ECO:0007669"/>
    <property type="project" value="UniProtKB-SubCell"/>
</dbReference>
<keyword evidence="9" id="KW-0325">Glycoprotein</keyword>
<accession>A0AAN9XFR2</accession>
<dbReference type="AlphaFoldDB" id="A0AAN9XFR2"/>
<evidence type="ECO:0000256" key="4">
    <source>
        <dbReference type="ARBA" id="ARBA00022729"/>
    </source>
</evidence>
<evidence type="ECO:0000256" key="10">
    <source>
        <dbReference type="SAM" id="SignalP"/>
    </source>
</evidence>
<evidence type="ECO:0000256" key="9">
    <source>
        <dbReference type="ARBA" id="ARBA00023180"/>
    </source>
</evidence>
<dbReference type="SUPFAM" id="SSF52058">
    <property type="entry name" value="L domain-like"/>
    <property type="match status" value="1"/>
</dbReference>
<dbReference type="Pfam" id="PF00560">
    <property type="entry name" value="LRR_1"/>
    <property type="match status" value="2"/>
</dbReference>
<feature type="domain" description="Leucine-rich repeat-containing N-terminal plant-type" evidence="11">
    <location>
        <begin position="33"/>
        <end position="71"/>
    </location>
</feature>
<dbReference type="Pfam" id="PF08263">
    <property type="entry name" value="LRRNT_2"/>
    <property type="match status" value="1"/>
</dbReference>
<sequence length="250" mass="27743">MSITLWLFLLPFCLLNLSTSIILVTSYCFGHQQSLLLQLRNNLVFDHTMAKKLIHWNQSDDCCEWNGVECNKGLVIALDISQESISGGIEIFGGLLTLQYLQSLNLADNAFHSEIPPEIPKAKEFEAFEFLETLDLSSIVTSEHALKLEMPNIAMLVHNLTKIKELHLDGIAISAKEKEWSHVTNLEVLSMSSCNLSGPFDSSLAKLQYLSILQLDQNSLASPVPESFGNLSNLTNLQLSGYESHSTACS</sequence>
<dbReference type="InterPro" id="IPR013210">
    <property type="entry name" value="LRR_N_plant-typ"/>
</dbReference>
<proteinExistence type="predicted"/>
<dbReference type="PANTHER" id="PTHR48061:SF2">
    <property type="entry name" value="RECEPTOR LIKE PROTEIN 30-LIKE"/>
    <property type="match status" value="1"/>
</dbReference>
<dbReference type="Proteomes" id="UP001386955">
    <property type="component" value="Unassembled WGS sequence"/>
</dbReference>
<comment type="caution">
    <text evidence="12">The sequence shown here is derived from an EMBL/GenBank/DDBJ whole genome shotgun (WGS) entry which is preliminary data.</text>
</comment>
<feature type="signal peptide" evidence="10">
    <location>
        <begin position="1"/>
        <end position="20"/>
    </location>
</feature>
<dbReference type="InterPro" id="IPR032675">
    <property type="entry name" value="LRR_dom_sf"/>
</dbReference>
<evidence type="ECO:0000256" key="8">
    <source>
        <dbReference type="ARBA" id="ARBA00023170"/>
    </source>
</evidence>
<evidence type="ECO:0000256" key="7">
    <source>
        <dbReference type="ARBA" id="ARBA00023136"/>
    </source>
</evidence>
<gene>
    <name evidence="12" type="ORF">VNO78_25357</name>
</gene>
<dbReference type="Gene3D" id="3.80.10.10">
    <property type="entry name" value="Ribonuclease Inhibitor"/>
    <property type="match status" value="2"/>
</dbReference>
<evidence type="ECO:0000256" key="2">
    <source>
        <dbReference type="ARBA" id="ARBA00022614"/>
    </source>
</evidence>
<dbReference type="PANTHER" id="PTHR48061">
    <property type="entry name" value="LEUCINE-RICH REPEAT RECEPTOR PROTEIN KINASE EMS1-LIKE-RELATED"/>
    <property type="match status" value="1"/>
</dbReference>
<keyword evidence="3" id="KW-0812">Transmembrane</keyword>
<feature type="chain" id="PRO_5042853832" description="Leucine-rich repeat-containing N-terminal plant-type domain-containing protein" evidence="10">
    <location>
        <begin position="21"/>
        <end position="250"/>
    </location>
</feature>
<reference evidence="12 13" key="1">
    <citation type="submission" date="2024-01" db="EMBL/GenBank/DDBJ databases">
        <title>The genomes of 5 underutilized Papilionoideae crops provide insights into root nodulation and disease resistanc.</title>
        <authorList>
            <person name="Jiang F."/>
        </authorList>
    </citation>
    <scope>NUCLEOTIDE SEQUENCE [LARGE SCALE GENOMIC DNA]</scope>
    <source>
        <strain evidence="12">DUOXIRENSHENG_FW03</strain>
        <tissue evidence="12">Leaves</tissue>
    </source>
</reference>
<keyword evidence="2" id="KW-0433">Leucine-rich repeat</keyword>
<name>A0AAN9XFR2_PSOTE</name>
<keyword evidence="4 10" id="KW-0732">Signal</keyword>
<organism evidence="12 13">
    <name type="scientific">Psophocarpus tetragonolobus</name>
    <name type="common">Winged bean</name>
    <name type="synonym">Dolichos tetragonolobus</name>
    <dbReference type="NCBI Taxonomy" id="3891"/>
    <lineage>
        <taxon>Eukaryota</taxon>
        <taxon>Viridiplantae</taxon>
        <taxon>Streptophyta</taxon>
        <taxon>Embryophyta</taxon>
        <taxon>Tracheophyta</taxon>
        <taxon>Spermatophyta</taxon>
        <taxon>Magnoliopsida</taxon>
        <taxon>eudicotyledons</taxon>
        <taxon>Gunneridae</taxon>
        <taxon>Pentapetalae</taxon>
        <taxon>rosids</taxon>
        <taxon>fabids</taxon>
        <taxon>Fabales</taxon>
        <taxon>Fabaceae</taxon>
        <taxon>Papilionoideae</taxon>
        <taxon>50 kb inversion clade</taxon>
        <taxon>NPAAA clade</taxon>
        <taxon>indigoferoid/millettioid clade</taxon>
        <taxon>Phaseoleae</taxon>
        <taxon>Psophocarpus</taxon>
    </lineage>
</organism>
<evidence type="ECO:0000313" key="13">
    <source>
        <dbReference type="Proteomes" id="UP001386955"/>
    </source>
</evidence>
<dbReference type="EMBL" id="JAYMYS010000006">
    <property type="protein sequence ID" value="KAK7390059.1"/>
    <property type="molecule type" value="Genomic_DNA"/>
</dbReference>
<keyword evidence="13" id="KW-1185">Reference proteome</keyword>
<evidence type="ECO:0000259" key="11">
    <source>
        <dbReference type="Pfam" id="PF08263"/>
    </source>
</evidence>
<protein>
    <recommendedName>
        <fullName evidence="11">Leucine-rich repeat-containing N-terminal plant-type domain-containing protein</fullName>
    </recommendedName>
</protein>
<evidence type="ECO:0000256" key="3">
    <source>
        <dbReference type="ARBA" id="ARBA00022692"/>
    </source>
</evidence>
<evidence type="ECO:0000256" key="5">
    <source>
        <dbReference type="ARBA" id="ARBA00022737"/>
    </source>
</evidence>
<dbReference type="InterPro" id="IPR001611">
    <property type="entry name" value="Leu-rich_rpt"/>
</dbReference>